<feature type="active site" evidence="10 12">
    <location>
        <position position="757"/>
    </location>
</feature>
<dbReference type="InterPro" id="IPR004815">
    <property type="entry name" value="Lon_bac/euk-typ"/>
</dbReference>
<reference evidence="18 19" key="1">
    <citation type="submission" date="2011-04" db="EMBL/GenBank/DDBJ databases">
        <title>The Genome Sequence of Dysgonomonas gadei ATCC BAA-286.</title>
        <authorList>
            <consortium name="The Broad Institute Genome Sequencing Platform"/>
            <person name="Earl A."/>
            <person name="Ward D."/>
            <person name="Feldgarden M."/>
            <person name="Gevers D."/>
            <person name="Pudlo N."/>
            <person name="Martens E."/>
            <person name="Allen-Vercoe E."/>
            <person name="Young S.K."/>
            <person name="Zeng Q."/>
            <person name="Gargeya S."/>
            <person name="Fitzgerald M."/>
            <person name="Haas B."/>
            <person name="Abouelleil A."/>
            <person name="Alvarado L."/>
            <person name="Arachchi H.M."/>
            <person name="Berlin A."/>
            <person name="Brown A."/>
            <person name="Chapman S.B."/>
            <person name="Chen Z."/>
            <person name="Dunbar C."/>
            <person name="Freedman E."/>
            <person name="Gearin G."/>
            <person name="Gellesch M."/>
            <person name="Goldberg J."/>
            <person name="Griggs A."/>
            <person name="Gujja S."/>
            <person name="Heiman D."/>
            <person name="Howarth C."/>
            <person name="Larson L."/>
            <person name="Lui A."/>
            <person name="MacDonald P.J.P."/>
            <person name="Mehta T."/>
            <person name="Montmayeur A."/>
            <person name="Murphy C."/>
            <person name="Neiman D."/>
            <person name="Pearson M."/>
            <person name="Priest M."/>
            <person name="Roberts A."/>
            <person name="Saif S."/>
            <person name="Shea T."/>
            <person name="Shenoy N."/>
            <person name="Sisk P."/>
            <person name="Stolte C."/>
            <person name="Sykes S."/>
            <person name="Yandava C."/>
            <person name="Wortman J."/>
            <person name="Nusbaum C."/>
            <person name="Birren B."/>
        </authorList>
    </citation>
    <scope>NUCLEOTIDE SEQUENCE [LARGE SCALE GENOMIC DNA]</scope>
    <source>
        <strain evidence="18 19">ATCC BAA-286</strain>
    </source>
</reference>
<dbReference type="HAMAP" id="MF_01973">
    <property type="entry name" value="lon_bact"/>
    <property type="match status" value="1"/>
</dbReference>
<dbReference type="HOGENOM" id="CLU_004109_4_3_10"/>
<dbReference type="Gene3D" id="1.10.8.60">
    <property type="match status" value="1"/>
</dbReference>
<dbReference type="InterPro" id="IPR008269">
    <property type="entry name" value="Lon_proteolytic"/>
</dbReference>
<accession>F5IUU6</accession>
<keyword evidence="6 10" id="KW-0720">Serine protease</keyword>
<dbReference type="Gene3D" id="1.20.5.5270">
    <property type="match status" value="1"/>
</dbReference>
<dbReference type="NCBIfam" id="TIGR00763">
    <property type="entry name" value="lon"/>
    <property type="match status" value="1"/>
</dbReference>
<evidence type="ECO:0000256" key="8">
    <source>
        <dbReference type="ARBA" id="ARBA00023016"/>
    </source>
</evidence>
<dbReference type="InterPro" id="IPR014721">
    <property type="entry name" value="Ribsml_uS5_D2-typ_fold_subgr"/>
</dbReference>
<comment type="function">
    <text evidence="10">ATP-dependent serine protease that mediates the selective degradation of mutant and abnormal proteins as well as certain short-lived regulatory proteins. Required for cellular homeostasis and for survival from DNA damage and developmental changes induced by stress. Degrades polypeptides processively to yield small peptide fragments that are 5 to 10 amino acids long. Binds to DNA in a double-stranded, site-specific manner.</text>
</comment>
<evidence type="ECO:0000256" key="1">
    <source>
        <dbReference type="ARBA" id="ARBA00004496"/>
    </source>
</evidence>
<evidence type="ECO:0000256" key="15">
    <source>
        <dbReference type="RuleBase" id="RU000591"/>
    </source>
</evidence>
<dbReference type="SUPFAM" id="SSF52540">
    <property type="entry name" value="P-loop containing nucleoside triphosphate hydrolases"/>
    <property type="match status" value="1"/>
</dbReference>
<dbReference type="InterPro" id="IPR054594">
    <property type="entry name" value="Lon_lid"/>
</dbReference>
<dbReference type="Gene3D" id="1.20.58.1480">
    <property type="match status" value="1"/>
</dbReference>
<evidence type="ECO:0000259" key="16">
    <source>
        <dbReference type="PROSITE" id="PS51786"/>
    </source>
</evidence>
<dbReference type="Pfam" id="PF00004">
    <property type="entry name" value="AAA"/>
    <property type="match status" value="1"/>
</dbReference>
<dbReference type="InterPro" id="IPR003593">
    <property type="entry name" value="AAA+_ATPase"/>
</dbReference>
<evidence type="ECO:0000256" key="5">
    <source>
        <dbReference type="ARBA" id="ARBA00022801"/>
    </source>
</evidence>
<feature type="domain" description="Lon N-terminal" evidence="17">
    <location>
        <begin position="42"/>
        <end position="239"/>
    </location>
</feature>
<dbReference type="Pfam" id="PF02190">
    <property type="entry name" value="LON_substr_bdg"/>
    <property type="match status" value="1"/>
</dbReference>
<dbReference type="PROSITE" id="PS51787">
    <property type="entry name" value="LON_N"/>
    <property type="match status" value="1"/>
</dbReference>
<dbReference type="InterPro" id="IPR027417">
    <property type="entry name" value="P-loop_NTPase"/>
</dbReference>
<keyword evidence="7 10" id="KW-0067">ATP-binding</keyword>
<dbReference type="Gene3D" id="3.30.230.10">
    <property type="match status" value="1"/>
</dbReference>
<evidence type="ECO:0000256" key="9">
    <source>
        <dbReference type="ARBA" id="ARBA00050665"/>
    </source>
</evidence>
<evidence type="ECO:0000313" key="18">
    <source>
        <dbReference type="EMBL" id="EGK02996.1"/>
    </source>
</evidence>
<dbReference type="Proteomes" id="UP000004913">
    <property type="component" value="Unassembled WGS sequence"/>
</dbReference>
<feature type="domain" description="Lon proteolytic" evidence="16">
    <location>
        <begin position="626"/>
        <end position="808"/>
    </location>
</feature>
<evidence type="ECO:0000256" key="12">
    <source>
        <dbReference type="PIRSR" id="PIRSR001174-1"/>
    </source>
</evidence>
<dbReference type="SUPFAM" id="SSF54211">
    <property type="entry name" value="Ribosomal protein S5 domain 2-like"/>
    <property type="match status" value="1"/>
</dbReference>
<comment type="subcellular location">
    <subcellularLocation>
        <location evidence="1 10 11">Cytoplasm</location>
    </subcellularLocation>
</comment>
<evidence type="ECO:0000256" key="14">
    <source>
        <dbReference type="PROSITE-ProRule" id="PRU01122"/>
    </source>
</evidence>
<evidence type="ECO:0000313" key="19">
    <source>
        <dbReference type="Proteomes" id="UP000004913"/>
    </source>
</evidence>
<dbReference type="SMART" id="SM00464">
    <property type="entry name" value="LON"/>
    <property type="match status" value="1"/>
</dbReference>
<dbReference type="GO" id="GO:0005524">
    <property type="term" value="F:ATP binding"/>
    <property type="evidence" value="ECO:0007669"/>
    <property type="project" value="UniProtKB-UniRule"/>
</dbReference>
<keyword evidence="3 10" id="KW-0645">Protease</keyword>
<comment type="subunit">
    <text evidence="10 11">Homohexamer. Organized in a ring with a central cavity.</text>
</comment>
<dbReference type="CDD" id="cd19500">
    <property type="entry name" value="RecA-like_Lon"/>
    <property type="match status" value="1"/>
</dbReference>
<dbReference type="GO" id="GO:0016887">
    <property type="term" value="F:ATP hydrolysis activity"/>
    <property type="evidence" value="ECO:0007669"/>
    <property type="project" value="UniProtKB-UniRule"/>
</dbReference>
<protein>
    <recommendedName>
        <fullName evidence="10 11">Lon protease</fullName>
        <ecNumber evidence="10 11">3.4.21.53</ecNumber>
    </recommendedName>
    <alternativeName>
        <fullName evidence="10">ATP-dependent protease La</fullName>
    </alternativeName>
</protein>
<comment type="similarity">
    <text evidence="10 11 14 15">Belongs to the peptidase S16 family.</text>
</comment>
<dbReference type="InterPro" id="IPR015947">
    <property type="entry name" value="PUA-like_sf"/>
</dbReference>
<dbReference type="PRINTS" id="PR00830">
    <property type="entry name" value="ENDOLAPTASE"/>
</dbReference>
<proteinExistence type="evidence at transcript level"/>
<dbReference type="AlphaFoldDB" id="F5IUU6"/>
<dbReference type="Gene3D" id="2.30.130.40">
    <property type="entry name" value="LON domain-like"/>
    <property type="match status" value="1"/>
</dbReference>
<name>F5IUU6_9BACT</name>
<dbReference type="Pfam" id="PF22667">
    <property type="entry name" value="Lon_lid"/>
    <property type="match status" value="1"/>
</dbReference>
<evidence type="ECO:0000256" key="11">
    <source>
        <dbReference type="PIRNR" id="PIRNR001174"/>
    </source>
</evidence>
<dbReference type="STRING" id="742766.HMPREF9455_01246"/>
<dbReference type="InterPro" id="IPR003959">
    <property type="entry name" value="ATPase_AAA_core"/>
</dbReference>
<dbReference type="GO" id="GO:0005737">
    <property type="term" value="C:cytoplasm"/>
    <property type="evidence" value="ECO:0007669"/>
    <property type="project" value="UniProtKB-SubCell"/>
</dbReference>
<sequence length="826" mass="93662">MSNKKRDFLHLNESNEPVISIIANDFDDGDCYINEKDLKEELPILPLRNTVIFPGTSMPIAVARKKSLKLIKSVNRLKGKYVGLVCQKDAENDDPEIADLYSMGVIGEIIRVIELPDDENVTVIFQGKKRFRLTELTQTEPFLKGHYEIRETLPVLKNDTEYKALLDSIRDMTIQMLRMYGEPPKEFIQRLKSDVVSPLLVNYCCANLPVSGTEKQSLLDIDDDKERAYRLLVILNRETQMMEMKLNIQMKTREELNQQQKEYFLQQQIKTIQDELGGNPQQADLDEFRQRGQKKKWNKEAAQTFEKEMSKLERLHPQSPDYSTQFTYIETLLDLPWNEYTKDNFNLKNAQKVLDQDHFGLEKVKERIIEHLAVLKLKGDLKSPIICLYGPPGVGKTSLGKSIAKALNRNYVRVSFGGLHDESEIRGHRRTYIGAMPGRIIQNILKAGSSNPVFVLDEVDKIGSDFKGDPSSALLEVLDPEQNSAFHDNYLNIDYDLSKVMFIATANNLSTISQPLLDRMELIDVSGYIIEEKVEIARRHLIPKQMENHGLAKDVIDIPKKTIEKIVENYTRESGVRELDKKIAKVMRKVARKVASEEGYKKIIEPEDLHEYLGAIEYTRDQYQGNGYAGVVTGLAWTSVGGEILFIETSLSKGKGGKLTLTGNLGDVMKESAVLALEYLHSHSQYFGIDEKVFDNWNVHVHVPEGAIPKDGPSAGITMVTSLASAFTQRRVKANLAMTGEITLRGKVLPVGGIREKILAAKRAGIKDIILCKENKKDIDEIKPLYLKGLTFHYVDDIKQVLDIALLKEKVKEPLDLTVKEEKTAN</sequence>
<dbReference type="GO" id="GO:0004176">
    <property type="term" value="F:ATP-dependent peptidase activity"/>
    <property type="evidence" value="ECO:0007669"/>
    <property type="project" value="UniProtKB-UniRule"/>
</dbReference>
<dbReference type="eggNOG" id="COG0466">
    <property type="taxonomic scope" value="Bacteria"/>
</dbReference>
<dbReference type="PANTHER" id="PTHR10046">
    <property type="entry name" value="ATP DEPENDENT LON PROTEASE FAMILY MEMBER"/>
    <property type="match status" value="1"/>
</dbReference>
<comment type="induction">
    <text evidence="10">By heat shock.</text>
</comment>
<dbReference type="Gene3D" id="3.40.50.300">
    <property type="entry name" value="P-loop containing nucleotide triphosphate hydrolases"/>
    <property type="match status" value="1"/>
</dbReference>
<evidence type="ECO:0000256" key="7">
    <source>
        <dbReference type="ARBA" id="ARBA00022840"/>
    </source>
</evidence>
<dbReference type="InterPro" id="IPR027543">
    <property type="entry name" value="Lon_bac"/>
</dbReference>
<evidence type="ECO:0000256" key="4">
    <source>
        <dbReference type="ARBA" id="ARBA00022741"/>
    </source>
</evidence>
<dbReference type="InterPro" id="IPR027065">
    <property type="entry name" value="Lon_Prtase"/>
</dbReference>
<dbReference type="GO" id="GO:0004252">
    <property type="term" value="F:serine-type endopeptidase activity"/>
    <property type="evidence" value="ECO:0007669"/>
    <property type="project" value="UniProtKB-UniRule"/>
</dbReference>
<dbReference type="InterPro" id="IPR008268">
    <property type="entry name" value="Peptidase_S16_AS"/>
</dbReference>
<feature type="active site" evidence="10 12">
    <location>
        <position position="714"/>
    </location>
</feature>
<dbReference type="InterPro" id="IPR046336">
    <property type="entry name" value="Lon_prtase_N_sf"/>
</dbReference>
<evidence type="ECO:0000256" key="3">
    <source>
        <dbReference type="ARBA" id="ARBA00022670"/>
    </source>
</evidence>
<keyword evidence="2 10" id="KW-0963">Cytoplasm</keyword>
<dbReference type="OrthoDB" id="9803599at2"/>
<dbReference type="RefSeq" id="WP_006798761.1">
    <property type="nucleotide sequence ID" value="NZ_GL891980.1"/>
</dbReference>
<gene>
    <name evidence="10" type="primary">lon</name>
    <name evidence="18" type="ORF">HMPREF9455_01246</name>
</gene>
<comment type="caution">
    <text evidence="18">The sequence shown here is derived from an EMBL/GenBank/DDBJ whole genome shotgun (WGS) entry which is preliminary data.</text>
</comment>
<dbReference type="InterPro" id="IPR020568">
    <property type="entry name" value="Ribosomal_Su5_D2-typ_SF"/>
</dbReference>
<organism evidence="18 19">
    <name type="scientific">Dysgonomonas gadei ATCC BAA-286</name>
    <dbReference type="NCBI Taxonomy" id="742766"/>
    <lineage>
        <taxon>Bacteria</taxon>
        <taxon>Pseudomonadati</taxon>
        <taxon>Bacteroidota</taxon>
        <taxon>Bacteroidia</taxon>
        <taxon>Bacteroidales</taxon>
        <taxon>Dysgonomonadaceae</taxon>
        <taxon>Dysgonomonas</taxon>
    </lineage>
</organism>
<evidence type="ECO:0000256" key="13">
    <source>
        <dbReference type="PIRSR" id="PIRSR001174-2"/>
    </source>
</evidence>
<keyword evidence="4 10" id="KW-0547">Nucleotide-binding</keyword>
<evidence type="ECO:0000256" key="6">
    <source>
        <dbReference type="ARBA" id="ARBA00022825"/>
    </source>
</evidence>
<dbReference type="GO" id="GO:0043565">
    <property type="term" value="F:sequence-specific DNA binding"/>
    <property type="evidence" value="ECO:0007669"/>
    <property type="project" value="UniProtKB-UniRule"/>
</dbReference>
<dbReference type="PROSITE" id="PS51786">
    <property type="entry name" value="LON_PROTEOLYTIC"/>
    <property type="match status" value="1"/>
</dbReference>
<dbReference type="PROSITE" id="PS01046">
    <property type="entry name" value="LON_SER"/>
    <property type="match status" value="1"/>
</dbReference>
<comment type="catalytic activity">
    <reaction evidence="9 10 11 14">
        <text>Hydrolysis of proteins in presence of ATP.</text>
        <dbReference type="EC" id="3.4.21.53"/>
    </reaction>
</comment>
<keyword evidence="19" id="KW-1185">Reference proteome</keyword>
<dbReference type="SUPFAM" id="SSF88697">
    <property type="entry name" value="PUA domain-like"/>
    <property type="match status" value="1"/>
</dbReference>
<keyword evidence="8 10" id="KW-0346">Stress response</keyword>
<dbReference type="PIRSF" id="PIRSF001174">
    <property type="entry name" value="Lon_proteas"/>
    <property type="match status" value="1"/>
</dbReference>
<dbReference type="GO" id="GO:0006515">
    <property type="term" value="P:protein quality control for misfolded or incompletely synthesized proteins"/>
    <property type="evidence" value="ECO:0007669"/>
    <property type="project" value="UniProtKB-UniRule"/>
</dbReference>
<dbReference type="EMBL" id="ADLV01000015">
    <property type="protein sequence ID" value="EGK02996.1"/>
    <property type="molecule type" value="Genomic_DNA"/>
</dbReference>
<evidence type="ECO:0000259" key="17">
    <source>
        <dbReference type="PROSITE" id="PS51787"/>
    </source>
</evidence>
<dbReference type="EC" id="3.4.21.53" evidence="10 11"/>
<dbReference type="SMART" id="SM00382">
    <property type="entry name" value="AAA"/>
    <property type="match status" value="1"/>
</dbReference>
<dbReference type="FunFam" id="3.40.50.300:FF:000021">
    <property type="entry name" value="Lon protease homolog"/>
    <property type="match status" value="1"/>
</dbReference>
<evidence type="ECO:0000256" key="10">
    <source>
        <dbReference type="HAMAP-Rule" id="MF_01973"/>
    </source>
</evidence>
<evidence type="ECO:0000256" key="2">
    <source>
        <dbReference type="ARBA" id="ARBA00022490"/>
    </source>
</evidence>
<dbReference type="InterPro" id="IPR003111">
    <property type="entry name" value="Lon_prtase_N"/>
</dbReference>
<feature type="binding site" evidence="10 13">
    <location>
        <begin position="390"/>
        <end position="397"/>
    </location>
    <ligand>
        <name>ATP</name>
        <dbReference type="ChEBI" id="CHEBI:30616"/>
    </ligand>
</feature>
<dbReference type="Pfam" id="PF05362">
    <property type="entry name" value="Lon_C"/>
    <property type="match status" value="1"/>
</dbReference>
<keyword evidence="5 10" id="KW-0378">Hydrolase</keyword>
<dbReference type="GO" id="GO:0034605">
    <property type="term" value="P:cellular response to heat"/>
    <property type="evidence" value="ECO:0007669"/>
    <property type="project" value="UniProtKB-UniRule"/>
</dbReference>